<dbReference type="PANTHER" id="PTHR21600:SF44">
    <property type="entry name" value="RIBOSOMAL LARGE SUBUNIT PSEUDOURIDINE SYNTHASE D"/>
    <property type="match status" value="1"/>
</dbReference>
<keyword evidence="3" id="KW-0694">RNA-binding</keyword>
<feature type="region of interest" description="Disordered" evidence="4">
    <location>
        <begin position="302"/>
        <end position="322"/>
    </location>
</feature>
<dbReference type="InterPro" id="IPR020103">
    <property type="entry name" value="PsdUridine_synth_cat_dom_sf"/>
</dbReference>
<evidence type="ECO:0000256" key="4">
    <source>
        <dbReference type="SAM" id="MobiDB-lite"/>
    </source>
</evidence>
<dbReference type="RefSeq" id="WP_146390648.1">
    <property type="nucleotide sequence ID" value="NZ_SJPK01000003.1"/>
</dbReference>
<name>A0A5C5YDR3_9BACT</name>
<keyword evidence="2 6" id="KW-0413">Isomerase</keyword>
<evidence type="ECO:0000259" key="5">
    <source>
        <dbReference type="SMART" id="SM00363"/>
    </source>
</evidence>
<dbReference type="OrthoDB" id="9784108at2"/>
<dbReference type="PANTHER" id="PTHR21600">
    <property type="entry name" value="MITOCHONDRIAL RNA PSEUDOURIDINE SYNTHASE"/>
    <property type="match status" value="1"/>
</dbReference>
<evidence type="ECO:0000256" key="1">
    <source>
        <dbReference type="ARBA" id="ARBA00010876"/>
    </source>
</evidence>
<dbReference type="Gene3D" id="3.10.290.10">
    <property type="entry name" value="RNA-binding S4 domain"/>
    <property type="match status" value="1"/>
</dbReference>
<protein>
    <submittedName>
        <fullName evidence="6">Ribosomal large subunit pseudouridine synthase D</fullName>
        <ecNumber evidence="6">5.4.99.23</ecNumber>
    </submittedName>
</protein>
<dbReference type="SUPFAM" id="SSF55174">
    <property type="entry name" value="Alpha-L RNA-binding motif"/>
    <property type="match status" value="1"/>
</dbReference>
<dbReference type="InterPro" id="IPR036986">
    <property type="entry name" value="S4_RNA-bd_sf"/>
</dbReference>
<evidence type="ECO:0000256" key="2">
    <source>
        <dbReference type="ARBA" id="ARBA00023235"/>
    </source>
</evidence>
<dbReference type="InterPro" id="IPR006224">
    <property type="entry name" value="PsdUridine_synth_RluA-like_CS"/>
</dbReference>
<keyword evidence="7" id="KW-1185">Reference proteome</keyword>
<dbReference type="GO" id="GO:0160140">
    <property type="term" value="F:23S rRNA pseudouridine(1911/1915/1917) synthase activity"/>
    <property type="evidence" value="ECO:0007669"/>
    <property type="project" value="UniProtKB-EC"/>
</dbReference>
<dbReference type="Pfam" id="PF01479">
    <property type="entry name" value="S4"/>
    <property type="match status" value="1"/>
</dbReference>
<dbReference type="PROSITE" id="PS50889">
    <property type="entry name" value="S4"/>
    <property type="match status" value="1"/>
</dbReference>
<evidence type="ECO:0000256" key="3">
    <source>
        <dbReference type="PROSITE-ProRule" id="PRU00182"/>
    </source>
</evidence>
<dbReference type="PROSITE" id="PS01129">
    <property type="entry name" value="PSI_RLU"/>
    <property type="match status" value="1"/>
</dbReference>
<comment type="caution">
    <text evidence="6">The sequence shown here is derived from an EMBL/GenBank/DDBJ whole genome shotgun (WGS) entry which is preliminary data.</text>
</comment>
<comment type="similarity">
    <text evidence="1">Belongs to the pseudouridine synthase RluA family.</text>
</comment>
<proteinExistence type="inferred from homology"/>
<dbReference type="SUPFAM" id="SSF55120">
    <property type="entry name" value="Pseudouridine synthase"/>
    <property type="match status" value="1"/>
</dbReference>
<feature type="domain" description="RNA-binding S4" evidence="5">
    <location>
        <begin position="16"/>
        <end position="74"/>
    </location>
</feature>
<reference evidence="6 7" key="1">
    <citation type="submission" date="2019-02" db="EMBL/GenBank/DDBJ databases">
        <title>Deep-cultivation of Planctomycetes and their phenomic and genomic characterization uncovers novel biology.</title>
        <authorList>
            <person name="Wiegand S."/>
            <person name="Jogler M."/>
            <person name="Boedeker C."/>
            <person name="Pinto D."/>
            <person name="Vollmers J."/>
            <person name="Rivas-Marin E."/>
            <person name="Kohn T."/>
            <person name="Peeters S.H."/>
            <person name="Heuer A."/>
            <person name="Rast P."/>
            <person name="Oberbeckmann S."/>
            <person name="Bunk B."/>
            <person name="Jeske O."/>
            <person name="Meyerdierks A."/>
            <person name="Storesund J.E."/>
            <person name="Kallscheuer N."/>
            <person name="Luecker S."/>
            <person name="Lage O.M."/>
            <person name="Pohl T."/>
            <person name="Merkel B.J."/>
            <person name="Hornburger P."/>
            <person name="Mueller R.-W."/>
            <person name="Bruemmer F."/>
            <person name="Labrenz M."/>
            <person name="Spormann A.M."/>
            <person name="Op Den Camp H."/>
            <person name="Overmann J."/>
            <person name="Amann R."/>
            <person name="Jetten M.S.M."/>
            <person name="Mascher T."/>
            <person name="Medema M.H."/>
            <person name="Devos D.P."/>
            <person name="Kaster A.-K."/>
            <person name="Ovreas L."/>
            <person name="Rohde M."/>
            <person name="Galperin M.Y."/>
            <person name="Jogler C."/>
        </authorList>
    </citation>
    <scope>NUCLEOTIDE SEQUENCE [LARGE SCALE GENOMIC DNA]</scope>
    <source>
        <strain evidence="6 7">CA85</strain>
    </source>
</reference>
<dbReference type="GO" id="GO:0000455">
    <property type="term" value="P:enzyme-directed rRNA pseudouridine synthesis"/>
    <property type="evidence" value="ECO:0007669"/>
    <property type="project" value="TreeGrafter"/>
</dbReference>
<evidence type="ECO:0000313" key="7">
    <source>
        <dbReference type="Proteomes" id="UP000318053"/>
    </source>
</evidence>
<dbReference type="InterPro" id="IPR006145">
    <property type="entry name" value="PsdUridine_synth_RsuA/RluA"/>
</dbReference>
<dbReference type="InterPro" id="IPR050188">
    <property type="entry name" value="RluA_PseudoU_synthase"/>
</dbReference>
<dbReference type="AlphaFoldDB" id="A0A5C5YDR3"/>
<dbReference type="Pfam" id="PF00849">
    <property type="entry name" value="PseudoU_synth_2"/>
    <property type="match status" value="1"/>
</dbReference>
<accession>A0A5C5YDR3</accession>
<dbReference type="InterPro" id="IPR002942">
    <property type="entry name" value="S4_RNA-bd"/>
</dbReference>
<dbReference type="GO" id="GO:0003723">
    <property type="term" value="F:RNA binding"/>
    <property type="evidence" value="ECO:0007669"/>
    <property type="project" value="UniProtKB-KW"/>
</dbReference>
<dbReference type="EC" id="5.4.99.23" evidence="6"/>
<dbReference type="SMART" id="SM00363">
    <property type="entry name" value="S4"/>
    <property type="match status" value="1"/>
</dbReference>
<dbReference type="CDD" id="cd00165">
    <property type="entry name" value="S4"/>
    <property type="match status" value="1"/>
</dbReference>
<organism evidence="6 7">
    <name type="scientific">Allorhodopirellula solitaria</name>
    <dbReference type="NCBI Taxonomy" id="2527987"/>
    <lineage>
        <taxon>Bacteria</taxon>
        <taxon>Pseudomonadati</taxon>
        <taxon>Planctomycetota</taxon>
        <taxon>Planctomycetia</taxon>
        <taxon>Pirellulales</taxon>
        <taxon>Pirellulaceae</taxon>
        <taxon>Allorhodopirellula</taxon>
    </lineage>
</organism>
<dbReference type="Gene3D" id="3.30.2350.10">
    <property type="entry name" value="Pseudouridine synthase"/>
    <property type="match status" value="1"/>
</dbReference>
<gene>
    <name evidence="6" type="primary">rluD_1</name>
    <name evidence="6" type="ORF">CA85_15350</name>
</gene>
<dbReference type="Proteomes" id="UP000318053">
    <property type="component" value="Unassembled WGS sequence"/>
</dbReference>
<evidence type="ECO:0000313" key="6">
    <source>
        <dbReference type="EMBL" id="TWT73069.1"/>
    </source>
</evidence>
<dbReference type="CDD" id="cd02869">
    <property type="entry name" value="PseudoU_synth_RluA_like"/>
    <property type="match status" value="1"/>
</dbReference>
<dbReference type="EMBL" id="SJPK01000003">
    <property type="protein sequence ID" value="TWT73069.1"/>
    <property type="molecule type" value="Genomic_DNA"/>
</dbReference>
<sequence>MSLQVVSQTVTESATGRVDAFVRQICETSHSQSRGMIDRGCVRVNGQACGDPSQQVSPGDEVSVSYDPTQRYREKKIKRWDDRTFTIAYEDDHLIVVDKAAGTLTVPTDRGDPNTLVERVSVYLSHSRSEREACLVHRLDREVSGLLIFGKHAAIAQLLIEQFKLQKPRRIYNAIVAGKLPDQEGTFRDHLATGNNLDRYVTTPFKDSEEAITHYRVLRDLGDTTLVEVILQTGKRNQIRVQFAHALHPVLGDTHYQPERAAHPRWIRRRIALHASSLSFVHPVTGEELTVDSPLPAAITKFIKGSPKSPSGQAPAERRPTD</sequence>